<name>A0A434AYQ8_9BACT</name>
<dbReference type="EMBL" id="RJJX01000002">
    <property type="protein sequence ID" value="RUT79605.1"/>
    <property type="molecule type" value="Genomic_DNA"/>
</dbReference>
<protein>
    <submittedName>
        <fullName evidence="1">Uncharacterized protein</fullName>
    </submittedName>
</protein>
<dbReference type="Proteomes" id="UP000282985">
    <property type="component" value="Unassembled WGS sequence"/>
</dbReference>
<comment type="caution">
    <text evidence="1">The sequence shown here is derived from an EMBL/GenBank/DDBJ whole genome shotgun (WGS) entry which is preliminary data.</text>
</comment>
<evidence type="ECO:0000313" key="2">
    <source>
        <dbReference type="Proteomes" id="UP000282985"/>
    </source>
</evidence>
<dbReference type="OrthoDB" id="9964235at2"/>
<sequence length="95" mass="11192">MSSRIRNFEFYANQEISGFEIEVVYSFFNGVDGVTDIYCMENRIQLVYDSSVLNESQILIMVSELGLEEMKRDKVKSNFFRFLTTFKKRLHGANR</sequence>
<dbReference type="RefSeq" id="WP_127342427.1">
    <property type="nucleotide sequence ID" value="NZ_RJJX01000002.1"/>
</dbReference>
<reference evidence="1 2" key="1">
    <citation type="submission" date="2018-11" db="EMBL/GenBank/DDBJ databases">
        <title>Parancylomarina longa gen. nov., sp. nov., isolated from sediments of southern Okinawa.</title>
        <authorList>
            <person name="Fu T."/>
        </authorList>
    </citation>
    <scope>NUCLEOTIDE SEQUENCE [LARGE SCALE GENOMIC DNA]</scope>
    <source>
        <strain evidence="1 2">T3-2 S1-C</strain>
    </source>
</reference>
<gene>
    <name evidence="1" type="ORF">DLK05_02630</name>
</gene>
<accession>A0A434AYQ8</accession>
<keyword evidence="2" id="KW-1185">Reference proteome</keyword>
<evidence type="ECO:0000313" key="1">
    <source>
        <dbReference type="EMBL" id="RUT79605.1"/>
    </source>
</evidence>
<dbReference type="AlphaFoldDB" id="A0A434AYQ8"/>
<proteinExistence type="predicted"/>
<organism evidence="1 2">
    <name type="scientific">Ancylomarina longa</name>
    <dbReference type="NCBI Taxonomy" id="2487017"/>
    <lineage>
        <taxon>Bacteria</taxon>
        <taxon>Pseudomonadati</taxon>
        <taxon>Bacteroidota</taxon>
        <taxon>Bacteroidia</taxon>
        <taxon>Marinilabiliales</taxon>
        <taxon>Marinifilaceae</taxon>
        <taxon>Ancylomarina</taxon>
    </lineage>
</organism>